<evidence type="ECO:0000256" key="3">
    <source>
        <dbReference type="SAM" id="MobiDB-lite"/>
    </source>
</evidence>
<dbReference type="Gene3D" id="2.150.10.10">
    <property type="entry name" value="Serralysin-like metalloprotease, C-terminal"/>
    <property type="match status" value="2"/>
</dbReference>
<feature type="region of interest" description="Disordered" evidence="3">
    <location>
        <begin position="237"/>
        <end position="275"/>
    </location>
</feature>
<name>A0AAE5BUF0_9RHOB</name>
<dbReference type="Proteomes" id="UP001193501">
    <property type="component" value="Unassembled WGS sequence"/>
</dbReference>
<sequence length="364" mass="37715">MAEASQTIDASGDLSILSNGALVTVESTGLLTCPTDHSLVDIEAERIVMTNLGQILTEGRSWQPGIALMGDEILLTNVGTISAGITVHGGQVDFRNEGTISGEVWLGGTVIVVNTGIMGDADLGSERVEVTNAGQMGWVLLSGGDDIYREVGQGRADMLFASSGDDLILGGRSYSYMWGDEGCDTLAGGGGGDWLFGGTDNDVLRSWGDGFSLLSGDEGDDLVSSGRGGHDHLFGGMGQDTLRGGDGQDDLSGGGGRDWLNGGEGNDTIEGGWGSDTLSGGAGADLFLFTQRSSGEDRVRDFHQGEDLIRLGRELHLVTGFSGQAGEVRIADANRIEGDRDGDGQADWAVTFLGVGALALSDFG</sequence>
<evidence type="ECO:0000256" key="1">
    <source>
        <dbReference type="ARBA" id="ARBA00004613"/>
    </source>
</evidence>
<protein>
    <recommendedName>
        <fullName evidence="6">Calcium-binding protein</fullName>
    </recommendedName>
</protein>
<comment type="subcellular location">
    <subcellularLocation>
        <location evidence="1">Secreted</location>
    </subcellularLocation>
</comment>
<dbReference type="AlphaFoldDB" id="A0AAE5BUF0"/>
<evidence type="ECO:0008006" key="6">
    <source>
        <dbReference type="Google" id="ProtNLM"/>
    </source>
</evidence>
<dbReference type="EMBL" id="JAABNR010000008">
    <property type="protein sequence ID" value="NBZ87831.1"/>
    <property type="molecule type" value="Genomic_DNA"/>
</dbReference>
<dbReference type="InterPro" id="IPR018511">
    <property type="entry name" value="Hemolysin-typ_Ca-bd_CS"/>
</dbReference>
<comment type="caution">
    <text evidence="4">The sequence shown here is derived from an EMBL/GenBank/DDBJ whole genome shotgun (WGS) entry which is preliminary data.</text>
</comment>
<keyword evidence="5" id="KW-1185">Reference proteome</keyword>
<evidence type="ECO:0000313" key="4">
    <source>
        <dbReference type="EMBL" id="NBZ87831.1"/>
    </source>
</evidence>
<proteinExistence type="predicted"/>
<reference evidence="4" key="1">
    <citation type="submission" date="2020-01" db="EMBL/GenBank/DDBJ databases">
        <authorList>
            <person name="Chen W.-M."/>
        </authorList>
    </citation>
    <scope>NUCLEOTIDE SEQUENCE</scope>
    <source>
        <strain evidence="4">CYK-10</strain>
    </source>
</reference>
<dbReference type="SUPFAM" id="SSF51120">
    <property type="entry name" value="beta-Roll"/>
    <property type="match status" value="1"/>
</dbReference>
<dbReference type="PRINTS" id="PR00313">
    <property type="entry name" value="CABNDNGRPT"/>
</dbReference>
<evidence type="ECO:0000313" key="5">
    <source>
        <dbReference type="Proteomes" id="UP001193501"/>
    </source>
</evidence>
<dbReference type="PANTHER" id="PTHR38340">
    <property type="entry name" value="S-LAYER PROTEIN"/>
    <property type="match status" value="1"/>
</dbReference>
<dbReference type="InterPro" id="IPR011049">
    <property type="entry name" value="Serralysin-like_metalloprot_C"/>
</dbReference>
<feature type="compositionally biased region" description="Gly residues" evidence="3">
    <location>
        <begin position="252"/>
        <end position="265"/>
    </location>
</feature>
<dbReference type="PANTHER" id="PTHR38340:SF1">
    <property type="entry name" value="S-LAYER PROTEIN"/>
    <property type="match status" value="1"/>
</dbReference>
<dbReference type="InterPro" id="IPR001343">
    <property type="entry name" value="Hemolysn_Ca-bd"/>
</dbReference>
<keyword evidence="2" id="KW-0964">Secreted</keyword>
<dbReference type="GO" id="GO:0005576">
    <property type="term" value="C:extracellular region"/>
    <property type="evidence" value="ECO:0007669"/>
    <property type="project" value="UniProtKB-SubCell"/>
</dbReference>
<dbReference type="Pfam" id="PF00353">
    <property type="entry name" value="HemolysinCabind"/>
    <property type="match status" value="4"/>
</dbReference>
<organism evidence="4 5">
    <name type="scientific">Stagnihabitans tardus</name>
    <dbReference type="NCBI Taxonomy" id="2699202"/>
    <lineage>
        <taxon>Bacteria</taxon>
        <taxon>Pseudomonadati</taxon>
        <taxon>Pseudomonadota</taxon>
        <taxon>Alphaproteobacteria</taxon>
        <taxon>Rhodobacterales</taxon>
        <taxon>Paracoccaceae</taxon>
        <taxon>Stagnihabitans</taxon>
    </lineage>
</organism>
<evidence type="ECO:0000256" key="2">
    <source>
        <dbReference type="ARBA" id="ARBA00022525"/>
    </source>
</evidence>
<dbReference type="RefSeq" id="WP_168774648.1">
    <property type="nucleotide sequence ID" value="NZ_JAABNR010000008.1"/>
</dbReference>
<dbReference type="PROSITE" id="PS00330">
    <property type="entry name" value="HEMOLYSIN_CALCIUM"/>
    <property type="match status" value="3"/>
</dbReference>
<accession>A0AAE5BUF0</accession>
<dbReference type="InterPro" id="IPR050557">
    <property type="entry name" value="RTX_toxin/Mannuronan_C5-epim"/>
</dbReference>
<dbReference type="GO" id="GO:0005509">
    <property type="term" value="F:calcium ion binding"/>
    <property type="evidence" value="ECO:0007669"/>
    <property type="project" value="InterPro"/>
</dbReference>
<gene>
    <name evidence="4" type="ORF">GV832_09600</name>
</gene>